<keyword evidence="3" id="KW-0378">Hydrolase</keyword>
<gene>
    <name evidence="6" type="ORF">MUN76_05755</name>
</gene>
<dbReference type="Pfam" id="PF01546">
    <property type="entry name" value="Peptidase_M20"/>
    <property type="match status" value="1"/>
</dbReference>
<dbReference type="InterPro" id="IPR050072">
    <property type="entry name" value="Peptidase_M20A"/>
</dbReference>
<feature type="compositionally biased region" description="Low complexity" evidence="5">
    <location>
        <begin position="349"/>
        <end position="368"/>
    </location>
</feature>
<dbReference type="RefSeq" id="WP_244687960.1">
    <property type="nucleotide sequence ID" value="NZ_CP095043.1"/>
</dbReference>
<organism evidence="6 7">
    <name type="scientific">Leucobacter rhizosphaerae</name>
    <dbReference type="NCBI Taxonomy" id="2932245"/>
    <lineage>
        <taxon>Bacteria</taxon>
        <taxon>Bacillati</taxon>
        <taxon>Actinomycetota</taxon>
        <taxon>Actinomycetes</taxon>
        <taxon>Micrococcales</taxon>
        <taxon>Microbacteriaceae</taxon>
        <taxon>Leucobacter</taxon>
    </lineage>
</organism>
<evidence type="ECO:0000313" key="7">
    <source>
        <dbReference type="Proteomes" id="UP000831775"/>
    </source>
</evidence>
<evidence type="ECO:0000256" key="4">
    <source>
        <dbReference type="ARBA" id="ARBA00022833"/>
    </source>
</evidence>
<evidence type="ECO:0000256" key="5">
    <source>
        <dbReference type="SAM" id="MobiDB-lite"/>
    </source>
</evidence>
<dbReference type="InterPro" id="IPR001261">
    <property type="entry name" value="ArgE/DapE_CS"/>
</dbReference>
<evidence type="ECO:0000256" key="2">
    <source>
        <dbReference type="ARBA" id="ARBA00022723"/>
    </source>
</evidence>
<dbReference type="SUPFAM" id="SSF53187">
    <property type="entry name" value="Zn-dependent exopeptidases"/>
    <property type="match status" value="1"/>
</dbReference>
<keyword evidence="2" id="KW-0479">Metal-binding</keyword>
<protein>
    <submittedName>
        <fullName evidence="6">M20/M25/M40 family metallo-hydrolase</fullName>
    </submittedName>
</protein>
<keyword evidence="4" id="KW-0862">Zinc</keyword>
<dbReference type="PANTHER" id="PTHR43808:SF9">
    <property type="entry name" value="BLL0789 PROTEIN"/>
    <property type="match status" value="1"/>
</dbReference>
<sequence length="385" mass="40008">MDFAQEMSRRASEGQGRYISDLSALVGIDSGSDDRAGVNRVADWVADRLRSIGFDVARHSPGAGDLGTAALVGDALVARRKGSGRGRIAIFAHMDTVFTAGDAAARPFSIDDAGLAHGPGVTDDKAGLVAGIHAAEHLISEGSERYGELVLVCTPDEEIGSPFGRRVLQDAVRDADAALCLECARENGDLVGSRKGVIDLELEVQGVAAHSGIEPERGAHAGLESAHLTVFLQSLADPPAGVTVNVGVLRAGDRLNIVPDRARLSVEMRAPRQDQLTDLMATIRDRIAAPVVTGTSTRIIQREECPPMERTAAGDRIGALATEVAASLGFTAHLAATGASPMPIGCRRSGSPPSTASAPSGAAITPPGNGWISRPCRSGSPSWPR</sequence>
<evidence type="ECO:0000313" key="6">
    <source>
        <dbReference type="EMBL" id="UOQ61473.1"/>
    </source>
</evidence>
<dbReference type="EMBL" id="CP095043">
    <property type="protein sequence ID" value="UOQ61473.1"/>
    <property type="molecule type" value="Genomic_DNA"/>
</dbReference>
<dbReference type="PANTHER" id="PTHR43808">
    <property type="entry name" value="ACETYLORNITHINE DEACETYLASE"/>
    <property type="match status" value="1"/>
</dbReference>
<keyword evidence="7" id="KW-1185">Reference proteome</keyword>
<accession>A0ABY4FYU2</accession>
<feature type="region of interest" description="Disordered" evidence="5">
    <location>
        <begin position="339"/>
        <end position="385"/>
    </location>
</feature>
<proteinExistence type="predicted"/>
<evidence type="ECO:0000256" key="1">
    <source>
        <dbReference type="ARBA" id="ARBA00001947"/>
    </source>
</evidence>
<dbReference type="PROSITE" id="PS00758">
    <property type="entry name" value="ARGE_DAPE_CPG2_1"/>
    <property type="match status" value="1"/>
</dbReference>
<dbReference type="Gene3D" id="3.40.630.10">
    <property type="entry name" value="Zn peptidases"/>
    <property type="match status" value="1"/>
</dbReference>
<dbReference type="SUPFAM" id="SSF55031">
    <property type="entry name" value="Bacterial exopeptidase dimerisation domain"/>
    <property type="match status" value="1"/>
</dbReference>
<reference evidence="6 7" key="1">
    <citation type="submission" date="2022-04" db="EMBL/GenBank/DDBJ databases">
        <title>Leucobacter sp. isolated from rhizosphere of onion.</title>
        <authorList>
            <person name="Won M."/>
            <person name="Lee C.-M."/>
            <person name="Woen H.-Y."/>
            <person name="Kwon S.-W."/>
        </authorList>
    </citation>
    <scope>NUCLEOTIDE SEQUENCE [LARGE SCALE GENOMIC DNA]</scope>
    <source>
        <strain evidence="6 7">H25R-14</strain>
    </source>
</reference>
<dbReference type="Gene3D" id="3.30.70.360">
    <property type="match status" value="1"/>
</dbReference>
<dbReference type="InterPro" id="IPR002933">
    <property type="entry name" value="Peptidase_M20"/>
</dbReference>
<comment type="cofactor">
    <cofactor evidence="1">
        <name>Zn(2+)</name>
        <dbReference type="ChEBI" id="CHEBI:29105"/>
    </cofactor>
</comment>
<name>A0ABY4FYU2_9MICO</name>
<dbReference type="Proteomes" id="UP000831775">
    <property type="component" value="Chromosome"/>
</dbReference>
<dbReference type="InterPro" id="IPR036264">
    <property type="entry name" value="Bact_exopeptidase_dim_dom"/>
</dbReference>
<evidence type="ECO:0000256" key="3">
    <source>
        <dbReference type="ARBA" id="ARBA00022801"/>
    </source>
</evidence>